<protein>
    <submittedName>
        <fullName evidence="2">Uncharacterized protein</fullName>
    </submittedName>
</protein>
<evidence type="ECO:0000256" key="1">
    <source>
        <dbReference type="SAM" id="Phobius"/>
    </source>
</evidence>
<keyword evidence="1" id="KW-0472">Membrane</keyword>
<evidence type="ECO:0000313" key="2">
    <source>
        <dbReference type="EMBL" id="EPE33283.1"/>
    </source>
</evidence>
<accession>S3E4G4</accession>
<dbReference type="STRING" id="1116229.S3E4G4"/>
<dbReference type="KEGG" id="glz:GLAREA_06295"/>
<keyword evidence="3" id="KW-1185">Reference proteome</keyword>
<reference evidence="2 3" key="1">
    <citation type="journal article" date="2013" name="BMC Genomics">
        <title>Genomics-driven discovery of the pneumocandin biosynthetic gene cluster in the fungus Glarea lozoyensis.</title>
        <authorList>
            <person name="Chen L."/>
            <person name="Yue Q."/>
            <person name="Zhang X."/>
            <person name="Xiang M."/>
            <person name="Wang C."/>
            <person name="Li S."/>
            <person name="Che Y."/>
            <person name="Ortiz-Lopez F.J."/>
            <person name="Bills G.F."/>
            <person name="Liu X."/>
            <person name="An Z."/>
        </authorList>
    </citation>
    <scope>NUCLEOTIDE SEQUENCE [LARGE SCALE GENOMIC DNA]</scope>
    <source>
        <strain evidence="3">ATCC 20868 / MF5171</strain>
    </source>
</reference>
<sequence length="698" mass="77869">MASSPPQSHGLSRPIAFALLTGILCTFSSWSRRWTVSGAPLFQVLVLLGRARGNQVLPLLHFWPLFTAFNLTYAVCSTSWLLYWTFTAACYPAIFLVCLVSFDVVSNFVRRSLRALLKELQFIDDRIAFFNIPALEIDTEVDGLMVLRGITFQLSTLSFVVHGVEVGIKLSDDMELAIQCEEVTIKLFRGIVVGDCFANLKGGEFEMTFGKVKAKSHDADGDAVFIENTPLLRAATMEADRRSLAESDTSSIKSPVEPKFFFNEEEEGKTVKMTEEMTNNHAPEDSSPKESLSLIKKMSPDNEEASGKYKRTVEFIQQTNAIYEARQHIQGLNKEAIKRDQNSFGHDDLNGLRAAVCSYVHSTPSVPHPPQKSIKVTTLQNLMPPWLRRFLHRLPLLYRLLLNPISYFHPVKIESITATASGKWIRYMLVENVLKDYSGSDDEIKGLKKKFAQWLIDANFAVQLGNITGIAQVPIISSYDIVTMLGFEDVMAYRTIPETVELKQVLRLGGADARFVIPSFLLPHHDHLLPPLPTAEIKQELQAKVATADGKPKELQATHELEQALKDEANVQISVHARLPACFDQQLLDFIAALVKATKIVEFDKVAAEETGDEEDDEERKRGIKELGRAFTGSMKRTVKKAVVGGVVNDRWIARLVGKVTKTLESAQGEAGYTGGIPVKLEVYRTGEVVREGDKILP</sequence>
<dbReference type="OrthoDB" id="5372451at2759"/>
<dbReference type="RefSeq" id="XP_008079900.1">
    <property type="nucleotide sequence ID" value="XM_008081709.1"/>
</dbReference>
<dbReference type="EMBL" id="KE145358">
    <property type="protein sequence ID" value="EPE33283.1"/>
    <property type="molecule type" value="Genomic_DNA"/>
</dbReference>
<gene>
    <name evidence="2" type="ORF">GLAREA_06295</name>
</gene>
<organism evidence="2 3">
    <name type="scientific">Glarea lozoyensis (strain ATCC 20868 / MF5171)</name>
    <dbReference type="NCBI Taxonomy" id="1116229"/>
    <lineage>
        <taxon>Eukaryota</taxon>
        <taxon>Fungi</taxon>
        <taxon>Dikarya</taxon>
        <taxon>Ascomycota</taxon>
        <taxon>Pezizomycotina</taxon>
        <taxon>Leotiomycetes</taxon>
        <taxon>Helotiales</taxon>
        <taxon>Helotiaceae</taxon>
        <taxon>Glarea</taxon>
    </lineage>
</organism>
<dbReference type="HOGENOM" id="CLU_012741_0_0_1"/>
<dbReference type="Proteomes" id="UP000016922">
    <property type="component" value="Unassembled WGS sequence"/>
</dbReference>
<evidence type="ECO:0000313" key="3">
    <source>
        <dbReference type="Proteomes" id="UP000016922"/>
    </source>
</evidence>
<dbReference type="GeneID" id="19465349"/>
<proteinExistence type="predicted"/>
<keyword evidence="1" id="KW-0812">Transmembrane</keyword>
<keyword evidence="1" id="KW-1133">Transmembrane helix</keyword>
<name>S3E4G4_GLAL2</name>
<dbReference type="OMA" id="AGSGKWF"/>
<dbReference type="eggNOG" id="ENOG502RJN1">
    <property type="taxonomic scope" value="Eukaryota"/>
</dbReference>
<dbReference type="AlphaFoldDB" id="S3E4G4"/>
<feature type="transmembrane region" description="Helical" evidence="1">
    <location>
        <begin position="90"/>
        <end position="109"/>
    </location>
</feature>